<dbReference type="InterPro" id="IPR004511">
    <property type="entry name" value="PAPS/APS_Rdtase"/>
</dbReference>
<dbReference type="GO" id="GO:0043866">
    <property type="term" value="F:adenylyl-sulfate reductase (thioredoxin) activity"/>
    <property type="evidence" value="ECO:0007669"/>
    <property type="project" value="UniProtKB-EC"/>
</dbReference>
<sequence>MRCIRQEGGQMQPDPKHSVGVLLSRSEALSAQQFLAAGIARLNRVALVSSFGADSAVLLHMVAQIDRALPVLFIDTLALFPETVAYQRDLAAHLRLSNVQSITPDRSELFTRDPDGLLHRSDAESCCQLRKSEPLGRALQGYDGWITGRKRYQADTRALLERAEVEPATGRIRLNPLANWDADRVADYLDAYDLPRHPLVAQGYPSIGCAPCTTRVNKGEDPRAGRWRGSAKTECGIHFTGGVPRPIRQEDAA</sequence>
<dbReference type="Pfam" id="PF01507">
    <property type="entry name" value="PAPS_reduct"/>
    <property type="match status" value="1"/>
</dbReference>
<dbReference type="STRING" id="441209.GCA_001870665_02428"/>
<keyword evidence="7" id="KW-1185">Reference proteome</keyword>
<dbReference type="GO" id="GO:0070814">
    <property type="term" value="P:hydrogen sulfide biosynthetic process"/>
    <property type="evidence" value="ECO:0007669"/>
    <property type="project" value="UniProtKB-UniRule"/>
</dbReference>
<dbReference type="NCBIfam" id="TIGR00434">
    <property type="entry name" value="cysH"/>
    <property type="match status" value="1"/>
</dbReference>
<feature type="binding site" evidence="4">
    <location>
        <position position="209"/>
    </location>
    <ligand>
        <name>[4Fe-4S] cluster</name>
        <dbReference type="ChEBI" id="CHEBI:49883"/>
    </ligand>
</feature>
<dbReference type="GO" id="GO:0005737">
    <property type="term" value="C:cytoplasm"/>
    <property type="evidence" value="ECO:0007669"/>
    <property type="project" value="UniProtKB-SubCell"/>
</dbReference>
<dbReference type="Proteomes" id="UP000228948">
    <property type="component" value="Chromosome"/>
</dbReference>
<dbReference type="PIRSF" id="PIRSF000857">
    <property type="entry name" value="PAPS_reductase"/>
    <property type="match status" value="1"/>
</dbReference>
<feature type="binding site" evidence="4">
    <location>
        <position position="126"/>
    </location>
    <ligand>
        <name>[4Fe-4S] cluster</name>
        <dbReference type="ChEBI" id="CHEBI:49883"/>
    </ligand>
</feature>
<evidence type="ECO:0000313" key="6">
    <source>
        <dbReference type="EMBL" id="ATX66659.1"/>
    </source>
</evidence>
<comment type="subcellular location">
    <subcellularLocation>
        <location evidence="4">Cytoplasm</location>
    </subcellularLocation>
</comment>
<organism evidence="6 7">
    <name type="scientific">Roseinatronobacter bogoriensis subsp. barguzinensis</name>
    <dbReference type="NCBI Taxonomy" id="441209"/>
    <lineage>
        <taxon>Bacteria</taxon>
        <taxon>Pseudomonadati</taxon>
        <taxon>Pseudomonadota</taxon>
        <taxon>Alphaproteobacteria</taxon>
        <taxon>Rhodobacterales</taxon>
        <taxon>Paracoccaceae</taxon>
        <taxon>Roseinatronobacter</taxon>
    </lineage>
</organism>
<keyword evidence="4" id="KW-0479">Metal-binding</keyword>
<dbReference type="GO" id="GO:0046872">
    <property type="term" value="F:metal ion binding"/>
    <property type="evidence" value="ECO:0007669"/>
    <property type="project" value="UniProtKB-KW"/>
</dbReference>
<keyword evidence="4" id="KW-0963">Cytoplasm</keyword>
<dbReference type="GO" id="GO:0004604">
    <property type="term" value="F:phosphoadenylyl-sulfate reductase (thioredoxin) activity"/>
    <property type="evidence" value="ECO:0007669"/>
    <property type="project" value="UniProtKB-UniRule"/>
</dbReference>
<dbReference type="GO" id="GO:0019379">
    <property type="term" value="P:sulfate assimilation, phosphoadenylyl sulfate reduction by phosphoadenylyl-sulfate reductase (thioredoxin)"/>
    <property type="evidence" value="ECO:0007669"/>
    <property type="project" value="UniProtKB-UniRule"/>
</dbReference>
<keyword evidence="4" id="KW-0408">Iron</keyword>
<evidence type="ECO:0000256" key="3">
    <source>
        <dbReference type="ARBA" id="ARBA00024327"/>
    </source>
</evidence>
<name>A0A2K8KB32_9RHOB</name>
<dbReference type="EMBL" id="CP024899">
    <property type="protein sequence ID" value="ATX66659.1"/>
    <property type="molecule type" value="Genomic_DNA"/>
</dbReference>
<dbReference type="InterPro" id="IPR014729">
    <property type="entry name" value="Rossmann-like_a/b/a_fold"/>
</dbReference>
<dbReference type="PANTHER" id="PTHR46509:SF1">
    <property type="entry name" value="PHOSPHOADENOSINE PHOSPHOSULFATE REDUCTASE"/>
    <property type="match status" value="1"/>
</dbReference>
<reference evidence="6 7" key="1">
    <citation type="submission" date="2017-11" db="EMBL/GenBank/DDBJ databases">
        <title>Revised Sequence and Annotation of the Rhodobaca barguzinensis strain alga05 Genome.</title>
        <authorList>
            <person name="Kopejtka K."/>
            <person name="Tomasch J.M."/>
            <person name="Bunk B."/>
            <person name="Koblizek M."/>
        </authorList>
    </citation>
    <scope>NUCLEOTIDE SEQUENCE [LARGE SCALE GENOMIC DNA]</scope>
    <source>
        <strain evidence="7">alga05</strain>
    </source>
</reference>
<accession>A0A2K8KB32</accession>
<comment type="catalytic activity">
    <reaction evidence="4">
        <text>[thioredoxin]-disulfide + sulfite + AMP + 2 H(+) = adenosine 5'-phosphosulfate + [thioredoxin]-dithiol</text>
        <dbReference type="Rhea" id="RHEA:21976"/>
        <dbReference type="Rhea" id="RHEA-COMP:10698"/>
        <dbReference type="Rhea" id="RHEA-COMP:10700"/>
        <dbReference type="ChEBI" id="CHEBI:15378"/>
        <dbReference type="ChEBI" id="CHEBI:17359"/>
        <dbReference type="ChEBI" id="CHEBI:29950"/>
        <dbReference type="ChEBI" id="CHEBI:50058"/>
        <dbReference type="ChEBI" id="CHEBI:58243"/>
        <dbReference type="ChEBI" id="CHEBI:456215"/>
        <dbReference type="EC" id="1.8.4.10"/>
    </reaction>
</comment>
<evidence type="ECO:0000313" key="7">
    <source>
        <dbReference type="Proteomes" id="UP000228948"/>
    </source>
</evidence>
<dbReference type="OrthoDB" id="9794018at2"/>
<keyword evidence="2 4" id="KW-0560">Oxidoreductase</keyword>
<dbReference type="EC" id="1.8.4.10" evidence="4"/>
<evidence type="ECO:0000256" key="4">
    <source>
        <dbReference type="HAMAP-Rule" id="MF_00063"/>
    </source>
</evidence>
<dbReference type="PANTHER" id="PTHR46509">
    <property type="entry name" value="PHOSPHOADENOSINE PHOSPHOSULFATE REDUCTASE"/>
    <property type="match status" value="1"/>
</dbReference>
<evidence type="ECO:0000256" key="2">
    <source>
        <dbReference type="ARBA" id="ARBA00023002"/>
    </source>
</evidence>
<dbReference type="KEGG" id="rbg:BG454_13230"/>
<feature type="binding site" evidence="4">
    <location>
        <position position="212"/>
    </location>
    <ligand>
        <name>[4Fe-4S] cluster</name>
        <dbReference type="ChEBI" id="CHEBI:49883"/>
    </ligand>
</feature>
<evidence type="ECO:0000259" key="5">
    <source>
        <dbReference type="Pfam" id="PF01507"/>
    </source>
</evidence>
<dbReference type="NCBIfam" id="NF002537">
    <property type="entry name" value="PRK02090.1"/>
    <property type="match status" value="1"/>
</dbReference>
<evidence type="ECO:0000256" key="1">
    <source>
        <dbReference type="ARBA" id="ARBA00009732"/>
    </source>
</evidence>
<protein>
    <recommendedName>
        <fullName evidence="4">Adenosine 5'-phosphosulfate reductase</fullName>
        <shortName evidence="4">APS reductase</shortName>
        <ecNumber evidence="4">1.8.4.10</ecNumber>
    </recommendedName>
    <alternativeName>
        <fullName evidence="4">5'-adenylylsulfate reductase</fullName>
    </alternativeName>
    <alternativeName>
        <fullName evidence="4">Thioredoxin-dependent 5'-adenylylsulfate reductase</fullName>
    </alternativeName>
</protein>
<comment type="similarity">
    <text evidence="1 4">Belongs to the PAPS reductase family. CysH subfamily.</text>
</comment>
<feature type="domain" description="Phosphoadenosine phosphosulphate reductase" evidence="5">
    <location>
        <begin position="45"/>
        <end position="214"/>
    </location>
</feature>
<comment type="cofactor">
    <cofactor evidence="4">
        <name>[4Fe-4S] cluster</name>
        <dbReference type="ChEBI" id="CHEBI:49883"/>
    </cofactor>
    <text evidence="4">Binds 1 [4Fe-4S] cluster per subunit.</text>
</comment>
<dbReference type="HAMAP" id="MF_00063">
    <property type="entry name" value="CysH"/>
    <property type="match status" value="1"/>
</dbReference>
<dbReference type="SUPFAM" id="SSF52402">
    <property type="entry name" value="Adenine nucleotide alpha hydrolases-like"/>
    <property type="match status" value="1"/>
</dbReference>
<feature type="active site" description="Nucleophile; cysteine thiosulfonate intermediate" evidence="4">
    <location>
        <position position="235"/>
    </location>
</feature>
<dbReference type="InterPro" id="IPR002500">
    <property type="entry name" value="PAPS_reduct_dom"/>
</dbReference>
<dbReference type="Gene3D" id="3.40.50.620">
    <property type="entry name" value="HUPs"/>
    <property type="match status" value="1"/>
</dbReference>
<comment type="pathway">
    <text evidence="3 4">Sulfur metabolism; hydrogen sulfide biosynthesis; sulfite from sulfate.</text>
</comment>
<feature type="binding site" evidence="4">
    <location>
        <position position="127"/>
    </location>
    <ligand>
        <name>[4Fe-4S] cluster</name>
        <dbReference type="ChEBI" id="CHEBI:49883"/>
    </ligand>
</feature>
<dbReference type="AlphaFoldDB" id="A0A2K8KB32"/>
<dbReference type="GO" id="GO:0051539">
    <property type="term" value="F:4 iron, 4 sulfur cluster binding"/>
    <property type="evidence" value="ECO:0007669"/>
    <property type="project" value="UniProtKB-UniRule"/>
</dbReference>
<gene>
    <name evidence="4" type="primary">cysH</name>
    <name evidence="6" type="ORF">BG454_13230</name>
</gene>
<proteinExistence type="inferred from homology"/>
<keyword evidence="4" id="KW-0411">Iron-sulfur</keyword>
<comment type="function">
    <text evidence="4">Catalyzes the formation of sulfite from adenosine 5'-phosphosulfate (APS) using thioredoxin as an electron donor.</text>
</comment>